<sequence>MKKKISKVLILSLCVLLLAGCQKNAETDKDNEEDKKTESLEVEDTEKEDTDEEDPVEDQNGDEQGLADSSDDEQGPKTVTVFAPNENADGFVTVNLEASAVTEGWVTEQLIANGTLPADVQALSCKKTEVDGVTSLDLDMNQAFQKFLQSMGTVGEYVVMGSVTNTFLNAYDCEQVKITVEGQTLATGHAEYPGYMTKFE</sequence>
<proteinExistence type="predicted"/>
<feature type="region of interest" description="Disordered" evidence="1">
    <location>
        <begin position="24"/>
        <end position="83"/>
    </location>
</feature>
<dbReference type="Proteomes" id="UP000701680">
    <property type="component" value="Unassembled WGS sequence"/>
</dbReference>
<reference evidence="5" key="2">
    <citation type="submission" date="2020-02" db="EMBL/GenBank/DDBJ databases">
        <authorList>
            <person name="Littmann E."/>
            <person name="Sorbara M."/>
        </authorList>
    </citation>
    <scope>NUCLEOTIDE SEQUENCE</scope>
    <source>
        <strain evidence="5">MSK.17.11</strain>
        <strain evidence="4">MSK.17.38</strain>
    </source>
</reference>
<evidence type="ECO:0000256" key="1">
    <source>
        <dbReference type="SAM" id="MobiDB-lite"/>
    </source>
</evidence>
<evidence type="ECO:0000313" key="7">
    <source>
        <dbReference type="Proteomes" id="UP000701680"/>
    </source>
</evidence>
<evidence type="ECO:0000313" key="6">
    <source>
        <dbReference type="Proteomes" id="UP000528555"/>
    </source>
</evidence>
<comment type="caution">
    <text evidence="5">The sequence shown here is derived from an EMBL/GenBank/DDBJ whole genome shotgun (WGS) entry which is preliminary data.</text>
</comment>
<keyword evidence="2" id="KW-0732">Signal</keyword>
<protein>
    <recommendedName>
        <fullName evidence="3">GerMN domain-containing protein</fullName>
    </recommendedName>
</protein>
<feature type="compositionally biased region" description="Basic and acidic residues" evidence="1">
    <location>
        <begin position="25"/>
        <end position="39"/>
    </location>
</feature>
<feature type="signal peptide" evidence="2">
    <location>
        <begin position="1"/>
        <end position="25"/>
    </location>
</feature>
<organism evidence="5 6">
    <name type="scientific">Dorea phocaeensis</name>
    <dbReference type="NCBI Taxonomy" id="2040291"/>
    <lineage>
        <taxon>Bacteria</taxon>
        <taxon>Bacillati</taxon>
        <taxon>Bacillota</taxon>
        <taxon>Clostridia</taxon>
        <taxon>Lachnospirales</taxon>
        <taxon>Lachnospiraceae</taxon>
        <taxon>Dorea</taxon>
    </lineage>
</organism>
<feature type="domain" description="GerMN" evidence="3">
    <location>
        <begin position="98"/>
        <end position="189"/>
    </location>
</feature>
<dbReference type="RefSeq" id="WP_173814424.1">
    <property type="nucleotide sequence ID" value="NZ_JAAITX010000002.1"/>
</dbReference>
<name>A0A850HGZ2_9FIRM</name>
<accession>A0A850HGZ2</accession>
<gene>
    <name evidence="5" type="ORF">G5A66_03795</name>
    <name evidence="4" type="ORF">G5A75_04405</name>
</gene>
<dbReference type="SMART" id="SM00909">
    <property type="entry name" value="Germane"/>
    <property type="match status" value="1"/>
</dbReference>
<keyword evidence="6" id="KW-1185">Reference proteome</keyword>
<dbReference type="EMBL" id="JAAIUO010000002">
    <property type="protein sequence ID" value="NSK14123.1"/>
    <property type="molecule type" value="Genomic_DNA"/>
</dbReference>
<reference evidence="6 7" key="1">
    <citation type="journal article" date="2020" name="Cell Host Microbe">
        <title>Functional and Genomic Variation between Human-Derived Isolates of Lachnospiraceae Reveals Inter- and Intra-Species Diversity.</title>
        <authorList>
            <person name="Sorbara M.T."/>
            <person name="Littmann E.R."/>
            <person name="Fontana E."/>
            <person name="Moody T.U."/>
            <person name="Kohout C.E."/>
            <person name="Gjonbalaj M."/>
            <person name="Eaton V."/>
            <person name="Seok R."/>
            <person name="Leiner I.M."/>
            <person name="Pamer E.G."/>
        </authorList>
    </citation>
    <scope>NUCLEOTIDE SEQUENCE [LARGE SCALE GENOMIC DNA]</scope>
    <source>
        <strain evidence="5 6">MSK.17.11</strain>
        <strain evidence="4 7">MSK.17.38</strain>
    </source>
</reference>
<evidence type="ECO:0000256" key="2">
    <source>
        <dbReference type="SAM" id="SignalP"/>
    </source>
</evidence>
<evidence type="ECO:0000259" key="3">
    <source>
        <dbReference type="SMART" id="SM00909"/>
    </source>
</evidence>
<dbReference type="Proteomes" id="UP000528555">
    <property type="component" value="Unassembled WGS sequence"/>
</dbReference>
<dbReference type="InterPro" id="IPR019606">
    <property type="entry name" value="GerMN"/>
</dbReference>
<dbReference type="Pfam" id="PF10646">
    <property type="entry name" value="Germane"/>
    <property type="match status" value="1"/>
</dbReference>
<dbReference type="PROSITE" id="PS51257">
    <property type="entry name" value="PROKAR_LIPOPROTEIN"/>
    <property type="match status" value="1"/>
</dbReference>
<feature type="chain" id="PRO_5039028360" description="GerMN domain-containing protein" evidence="2">
    <location>
        <begin position="26"/>
        <end position="200"/>
    </location>
</feature>
<evidence type="ECO:0000313" key="5">
    <source>
        <dbReference type="EMBL" id="NVH57790.1"/>
    </source>
</evidence>
<dbReference type="EMBL" id="JAAITX010000002">
    <property type="protein sequence ID" value="NVH57790.1"/>
    <property type="molecule type" value="Genomic_DNA"/>
</dbReference>
<evidence type="ECO:0000313" key="4">
    <source>
        <dbReference type="EMBL" id="NSK14123.1"/>
    </source>
</evidence>
<feature type="compositionally biased region" description="Acidic residues" evidence="1">
    <location>
        <begin position="40"/>
        <end position="61"/>
    </location>
</feature>
<dbReference type="AlphaFoldDB" id="A0A850HGZ2"/>